<proteinExistence type="predicted"/>
<reference evidence="1" key="1">
    <citation type="submission" date="2014-11" db="EMBL/GenBank/DDBJ databases">
        <authorList>
            <person name="Amaro Gonzalez C."/>
        </authorList>
    </citation>
    <scope>NUCLEOTIDE SEQUENCE</scope>
</reference>
<reference evidence="1" key="2">
    <citation type="journal article" date="2015" name="Fish Shellfish Immunol.">
        <title>Early steps in the European eel (Anguilla anguilla)-Vibrio vulnificus interaction in the gills: Role of the RtxA13 toxin.</title>
        <authorList>
            <person name="Callol A."/>
            <person name="Pajuelo D."/>
            <person name="Ebbesson L."/>
            <person name="Teles M."/>
            <person name="MacKenzie S."/>
            <person name="Amaro C."/>
        </authorList>
    </citation>
    <scope>NUCLEOTIDE SEQUENCE</scope>
</reference>
<dbReference type="AlphaFoldDB" id="A0A0E9WIY5"/>
<name>A0A0E9WIY5_ANGAN</name>
<protein>
    <submittedName>
        <fullName evidence="1">Uncharacterized protein</fullName>
    </submittedName>
</protein>
<sequence length="48" mass="5759">MKHILKRKHNNHILNVKRVVAPLKKYFKSSFHINDSHYSDIINTPIFD</sequence>
<accession>A0A0E9WIY5</accession>
<evidence type="ECO:0000313" key="1">
    <source>
        <dbReference type="EMBL" id="JAH90236.1"/>
    </source>
</evidence>
<dbReference type="EMBL" id="GBXM01018341">
    <property type="protein sequence ID" value="JAH90236.1"/>
    <property type="molecule type" value="Transcribed_RNA"/>
</dbReference>
<organism evidence="1">
    <name type="scientific">Anguilla anguilla</name>
    <name type="common">European freshwater eel</name>
    <name type="synonym">Muraena anguilla</name>
    <dbReference type="NCBI Taxonomy" id="7936"/>
    <lineage>
        <taxon>Eukaryota</taxon>
        <taxon>Metazoa</taxon>
        <taxon>Chordata</taxon>
        <taxon>Craniata</taxon>
        <taxon>Vertebrata</taxon>
        <taxon>Euteleostomi</taxon>
        <taxon>Actinopterygii</taxon>
        <taxon>Neopterygii</taxon>
        <taxon>Teleostei</taxon>
        <taxon>Anguilliformes</taxon>
        <taxon>Anguillidae</taxon>
        <taxon>Anguilla</taxon>
    </lineage>
</organism>